<evidence type="ECO:0000259" key="2">
    <source>
        <dbReference type="Pfam" id="PF00535"/>
    </source>
</evidence>
<dbReference type="PANTHER" id="PTHR41244:SF1">
    <property type="entry name" value="GLYCOSYLTRANSFERASE"/>
    <property type="match status" value="1"/>
</dbReference>
<dbReference type="Gene3D" id="3.90.550.10">
    <property type="entry name" value="Spore Coat Polysaccharide Biosynthesis Protein SpsA, Chain A"/>
    <property type="match status" value="1"/>
</dbReference>
<feature type="domain" description="Glycosyltransferase 2-like" evidence="2">
    <location>
        <begin position="976"/>
        <end position="1108"/>
    </location>
</feature>
<dbReference type="CDD" id="cd11579">
    <property type="entry name" value="Glyco_tran_WbsX"/>
    <property type="match status" value="1"/>
</dbReference>
<dbReference type="SUPFAM" id="SSF53448">
    <property type="entry name" value="Nucleotide-diphospho-sugar transferases"/>
    <property type="match status" value="1"/>
</dbReference>
<gene>
    <name evidence="3" type="ORF">GCM10008111_00080</name>
</gene>
<accession>A0ABQ2WCC7</accession>
<evidence type="ECO:0000313" key="4">
    <source>
        <dbReference type="Proteomes" id="UP000634667"/>
    </source>
</evidence>
<evidence type="ECO:0008006" key="5">
    <source>
        <dbReference type="Google" id="ProtNLM"/>
    </source>
</evidence>
<dbReference type="Proteomes" id="UP000634667">
    <property type="component" value="Unassembled WGS sequence"/>
</dbReference>
<organism evidence="3 4">
    <name type="scientific">Alishewanella tabrizica</name>
    <dbReference type="NCBI Taxonomy" id="671278"/>
    <lineage>
        <taxon>Bacteria</taxon>
        <taxon>Pseudomonadati</taxon>
        <taxon>Pseudomonadota</taxon>
        <taxon>Gammaproteobacteria</taxon>
        <taxon>Alteromonadales</taxon>
        <taxon>Alteromonadaceae</taxon>
        <taxon>Alishewanella</taxon>
    </lineage>
</organism>
<dbReference type="InterPro" id="IPR032719">
    <property type="entry name" value="WbsX"/>
</dbReference>
<protein>
    <recommendedName>
        <fullName evidence="5">Glycosyltransferase</fullName>
    </recommendedName>
</protein>
<dbReference type="InterPro" id="IPR001173">
    <property type="entry name" value="Glyco_trans_2-like"/>
</dbReference>
<dbReference type="EMBL" id="BMYR01000001">
    <property type="protein sequence ID" value="GGW48461.1"/>
    <property type="molecule type" value="Genomic_DNA"/>
</dbReference>
<dbReference type="Gene3D" id="3.20.20.80">
    <property type="entry name" value="Glycosidases"/>
    <property type="match status" value="1"/>
</dbReference>
<dbReference type="RefSeq" id="WP_189479235.1">
    <property type="nucleotide sequence ID" value="NZ_BMYR01000001.1"/>
</dbReference>
<evidence type="ECO:0000313" key="3">
    <source>
        <dbReference type="EMBL" id="GGW48461.1"/>
    </source>
</evidence>
<evidence type="ECO:0000259" key="1">
    <source>
        <dbReference type="Pfam" id="PF00534"/>
    </source>
</evidence>
<dbReference type="InterPro" id="IPR029044">
    <property type="entry name" value="Nucleotide-diphossugar_trans"/>
</dbReference>
<dbReference type="Pfam" id="PF14307">
    <property type="entry name" value="Glyco_tran_WbsX"/>
    <property type="match status" value="1"/>
</dbReference>
<dbReference type="CDD" id="cd03801">
    <property type="entry name" value="GT4_PimA-like"/>
    <property type="match status" value="1"/>
</dbReference>
<keyword evidence="4" id="KW-1185">Reference proteome</keyword>
<dbReference type="SUPFAM" id="SSF53756">
    <property type="entry name" value="UDP-Glycosyltransferase/glycogen phosphorylase"/>
    <property type="match status" value="1"/>
</dbReference>
<dbReference type="Pfam" id="PF00535">
    <property type="entry name" value="Glycos_transf_2"/>
    <property type="match status" value="1"/>
</dbReference>
<comment type="caution">
    <text evidence="3">The sequence shown here is derived from an EMBL/GenBank/DDBJ whole genome shotgun (WGS) entry which is preliminary data.</text>
</comment>
<feature type="domain" description="Glycosyl transferase family 1" evidence="1">
    <location>
        <begin position="781"/>
        <end position="948"/>
    </location>
</feature>
<name>A0ABQ2WCC7_9ALTE</name>
<sequence>MSDYLVVKANKALNNKNYTAAVNYYLDAAVAVPVLQDSLKFNMRFIAKQAGLPQALPLIEKLYDQQAVAELKALFQNTTCPELPEQSLDIPSFTAQANIHNSIEQSNVLEHANAERPAQLIQNSNLILNKPENLDDYFFEKIQESKTFDLTFYIKHYQSFIPDGENPLAYYLNTGIKLGHNPSENFNTEHYLKCNPDVAAAGINPYIHYVCNGINEGREAVPKPYKSRYEVAPVEYVPRVSNDVSPVTKAVRTICFYLPQFHAIPENDKWWGKGFTEWTNVKPAIPRFEGHYQPHVPHADIGYYNLLERDAQAKQIELAKQYGIEGFCYYLYWFSGQRLLEQPLDKMLADPTLDFPFCVCWANENWSRRWDGLENDLLMIQNYSPEDDLAFIANISKYLRDERYIRVNGKPLLLVYRPNLFPDMKATTKRWRDWCRKNGIGEIYLAYPQSFETVDPAAYDFDAAIEFPPNNSKPPRITDEQKAVVDDFQTTVYDWRIFVERSDEYIDPGYKLFRSATPSWDNTARKKNKGTVFHNSCPKLFERYLTNAFKETLLKRENPDERFVFINAWNEWAEGAHLEPDERYGYAWLQAVRNAHETVNTEKKSILIVSHDAHPHGAQILCLNFAKYFAEQLHFDVQMIVLGEGVMLDKYRRYATVQQLNLQFATAAEITNTINKVKAAGVTAALVNTTVSGLFVPHLKQAGITVVSLIHELPSILQGYKLQQHATAIAQYADKIVFPAKQVQQGFEGFINKELTQAVIKPQGVYLPSLLRQGADKIAVRNEVRANLGLAPNAKIIMCAGYADHRKGFDYFVQACSNLIAKDPTIYALWVGHLDKPFVDASMQNAIQAGTERHFIFTGLVEDPRKYYIAADVYALTSREDPFPSVVMEALDALTPVVAFKDCGGFENLLQRDCGLLVPKDNVAAYAEAMSSLLQNPQQAAKLAQTGQHIVQTELSFYHYLFDLLDYAKQPLPRVSVAVPNYNYAKYIVSRLDSIVKQTFPLYELIVLDDVSSDNSVEVITEYLQSCQIPYRLVVNEQNSGSVFKQWQKGAELAKGEYLWIAEADDLAEPKFVETLIKFFADPEVVLAYSQSKQIDQDGNLLANDYLAYTDDIGDYWREDYVISGEEEIKRALCIKNTIPNVSSVLLKRDVFCSVLVNNKDKINSFKVAGDWFIYSKVIFESKIAFCSESFNKHRRHLNSVTKSSNHLNEIVFIQNSLATSCKIGNDEVVAEKISRWNSHLVDYFG</sequence>
<dbReference type="Pfam" id="PF00534">
    <property type="entry name" value="Glycos_transf_1"/>
    <property type="match status" value="1"/>
</dbReference>
<dbReference type="InterPro" id="IPR001296">
    <property type="entry name" value="Glyco_trans_1"/>
</dbReference>
<dbReference type="PANTHER" id="PTHR41244">
    <property type="entry name" value="RHAMNAN SYNTHESIS F"/>
    <property type="match status" value="1"/>
</dbReference>
<reference evidence="4" key="1">
    <citation type="journal article" date="2019" name="Int. J. Syst. Evol. Microbiol.">
        <title>The Global Catalogue of Microorganisms (GCM) 10K type strain sequencing project: providing services to taxonomists for standard genome sequencing and annotation.</title>
        <authorList>
            <consortium name="The Broad Institute Genomics Platform"/>
            <consortium name="The Broad Institute Genome Sequencing Center for Infectious Disease"/>
            <person name="Wu L."/>
            <person name="Ma J."/>
        </authorList>
    </citation>
    <scope>NUCLEOTIDE SEQUENCE [LARGE SCALE GENOMIC DNA]</scope>
    <source>
        <strain evidence="4">KCTC 23723</strain>
    </source>
</reference>
<proteinExistence type="predicted"/>
<dbReference type="Gene3D" id="3.40.50.2000">
    <property type="entry name" value="Glycogen Phosphorylase B"/>
    <property type="match status" value="2"/>
</dbReference>